<name>A0A4R1I0C4_ANCAQ</name>
<dbReference type="InterPro" id="IPR036291">
    <property type="entry name" value="NAD(P)-bd_dom_sf"/>
</dbReference>
<organism evidence="2 3">
    <name type="scientific">Ancylobacter aquaticus</name>
    <dbReference type="NCBI Taxonomy" id="100"/>
    <lineage>
        <taxon>Bacteria</taxon>
        <taxon>Pseudomonadati</taxon>
        <taxon>Pseudomonadota</taxon>
        <taxon>Alphaproteobacteria</taxon>
        <taxon>Hyphomicrobiales</taxon>
        <taxon>Xanthobacteraceae</taxon>
        <taxon>Ancylobacter</taxon>
    </lineage>
</organism>
<dbReference type="Pfam" id="PF01370">
    <property type="entry name" value="Epimerase"/>
    <property type="match status" value="1"/>
</dbReference>
<proteinExistence type="predicted"/>
<evidence type="ECO:0000313" key="2">
    <source>
        <dbReference type="EMBL" id="TCK28138.1"/>
    </source>
</evidence>
<protein>
    <submittedName>
        <fullName evidence="2">Nucleoside-diphosphate-sugar epimerase</fullName>
    </submittedName>
</protein>
<keyword evidence="3" id="KW-1185">Reference proteome</keyword>
<dbReference type="PANTHER" id="PTHR48079">
    <property type="entry name" value="PROTEIN YEEZ"/>
    <property type="match status" value="1"/>
</dbReference>
<dbReference type="EMBL" id="SMFY01000002">
    <property type="protein sequence ID" value="TCK28138.1"/>
    <property type="molecule type" value="Genomic_DNA"/>
</dbReference>
<dbReference type="GO" id="GO:0005737">
    <property type="term" value="C:cytoplasm"/>
    <property type="evidence" value="ECO:0007669"/>
    <property type="project" value="TreeGrafter"/>
</dbReference>
<dbReference type="CDD" id="cd05262">
    <property type="entry name" value="SDR_a7"/>
    <property type="match status" value="1"/>
</dbReference>
<dbReference type="PANTHER" id="PTHR48079:SF6">
    <property type="entry name" value="NAD(P)-BINDING DOMAIN-CONTAINING PROTEIN-RELATED"/>
    <property type="match status" value="1"/>
</dbReference>
<dbReference type="InterPro" id="IPR001509">
    <property type="entry name" value="Epimerase_deHydtase"/>
</dbReference>
<evidence type="ECO:0000259" key="1">
    <source>
        <dbReference type="Pfam" id="PF01370"/>
    </source>
</evidence>
<dbReference type="SUPFAM" id="SSF51735">
    <property type="entry name" value="NAD(P)-binding Rossmann-fold domains"/>
    <property type="match status" value="1"/>
</dbReference>
<sequence length="301" mass="31451">MQVFVTGATGFVGSAVTAELLANGHGVLGLARSDRSADGLRQAGAEVLRGELEAPETLREGARSCDAIIHTGFIHDFARYAQACAIDRAAIEAVGAAIEGTGKAFIVTAGLAGLAVAGNPVTENDVAPPPSDLYPRASDMAARTLSARGIPTAIMRLPPSVHGRGDHGFVPMLIDMAREKGRSAYIGQGTNAWPAVHVADAARAFRLAIERGPSAETFHAAGELGIPFREIAQAIAAGLDLPCVSLSPDEAREHFGWFARFTALDEPAASERTRRLLGWQPTGPDLLTDIGQAGYFPVGAH</sequence>
<reference evidence="2 3" key="1">
    <citation type="submission" date="2019-03" db="EMBL/GenBank/DDBJ databases">
        <title>Genomic Encyclopedia of Type Strains, Phase IV (KMG-IV): sequencing the most valuable type-strain genomes for metagenomic binning, comparative biology and taxonomic classification.</title>
        <authorList>
            <person name="Goeker M."/>
        </authorList>
    </citation>
    <scope>NUCLEOTIDE SEQUENCE [LARGE SCALE GENOMIC DNA]</scope>
    <source>
        <strain evidence="2 3">DSM 101</strain>
    </source>
</reference>
<gene>
    <name evidence="2" type="ORF">EV667_2134</name>
</gene>
<evidence type="ECO:0000313" key="3">
    <source>
        <dbReference type="Proteomes" id="UP000295030"/>
    </source>
</evidence>
<dbReference type="Gene3D" id="3.40.50.720">
    <property type="entry name" value="NAD(P)-binding Rossmann-like Domain"/>
    <property type="match status" value="1"/>
</dbReference>
<dbReference type="GO" id="GO:0004029">
    <property type="term" value="F:aldehyde dehydrogenase (NAD+) activity"/>
    <property type="evidence" value="ECO:0007669"/>
    <property type="project" value="TreeGrafter"/>
</dbReference>
<dbReference type="OrthoDB" id="9787292at2"/>
<comment type="caution">
    <text evidence="2">The sequence shown here is derived from an EMBL/GenBank/DDBJ whole genome shotgun (WGS) entry which is preliminary data.</text>
</comment>
<dbReference type="RefSeq" id="WP_131835317.1">
    <property type="nucleotide sequence ID" value="NZ_SMFY01000002.1"/>
</dbReference>
<dbReference type="Proteomes" id="UP000295030">
    <property type="component" value="Unassembled WGS sequence"/>
</dbReference>
<feature type="domain" description="NAD-dependent epimerase/dehydratase" evidence="1">
    <location>
        <begin position="3"/>
        <end position="218"/>
    </location>
</feature>
<dbReference type="AlphaFoldDB" id="A0A4R1I0C4"/>
<accession>A0A4R1I0C4</accession>
<dbReference type="InterPro" id="IPR051783">
    <property type="entry name" value="NAD(P)-dependent_oxidoreduct"/>
</dbReference>